<dbReference type="EMBL" id="KN716157">
    <property type="protein sequence ID" value="KJH52945.1"/>
    <property type="molecule type" value="Genomic_DNA"/>
</dbReference>
<dbReference type="OrthoDB" id="10002886at2759"/>
<reference evidence="2" key="2">
    <citation type="journal article" date="2016" name="Sci. Rep.">
        <title>Dictyocaulus viviparus genome, variome and transcriptome elucidate lungworm biology and support future intervention.</title>
        <authorList>
            <person name="McNulty S.N."/>
            <person name="Strube C."/>
            <person name="Rosa B.A."/>
            <person name="Martin J.C."/>
            <person name="Tyagi R."/>
            <person name="Choi Y.J."/>
            <person name="Wang Q."/>
            <person name="Hallsworth Pepin K."/>
            <person name="Zhang X."/>
            <person name="Ozersky P."/>
            <person name="Wilson R.K."/>
            <person name="Sternberg P.W."/>
            <person name="Gasser R.B."/>
            <person name="Mitreva M."/>
        </authorList>
    </citation>
    <scope>NUCLEOTIDE SEQUENCE [LARGE SCALE GENOMIC DNA]</scope>
    <source>
        <strain evidence="2">HannoverDv2000</strain>
    </source>
</reference>
<name>A0A0D8Y886_DICVI</name>
<organism evidence="1 2">
    <name type="scientific">Dictyocaulus viviparus</name>
    <name type="common">Bovine lungworm</name>
    <dbReference type="NCBI Taxonomy" id="29172"/>
    <lineage>
        <taxon>Eukaryota</taxon>
        <taxon>Metazoa</taxon>
        <taxon>Ecdysozoa</taxon>
        <taxon>Nematoda</taxon>
        <taxon>Chromadorea</taxon>
        <taxon>Rhabditida</taxon>
        <taxon>Rhabditina</taxon>
        <taxon>Rhabditomorpha</taxon>
        <taxon>Strongyloidea</taxon>
        <taxon>Metastrongylidae</taxon>
        <taxon>Dictyocaulus</taxon>
    </lineage>
</organism>
<dbReference type="STRING" id="29172.A0A0D8Y886"/>
<sequence>MVVDILSHEQTSWHSRLLHDICRLATECTTQSGDLPRVGTACLRHVIAAACRFSDEQWTIFTKALWDTTSATLAPIRLLLSVYARNSEGDKEDLGQVMVDSIEGLALKQKILAQQIFLVDAQKKRFLSQDTHDGPLSDLDLIFTVDGAKQRMPVSYLISSLLAHQLTVQIIGSILCPCERPPEGLEKILAASEYGTLYEMPEHVAFEFDRLQRLQAVLGRAIGISRPNLYRQLVSSALIKMYSLLVGALRKSPTDLSRLHDCHNRMVSLLQKAEIQSANRGFATRAREHREEKFEFMLVESDGEKLYRPVSEGDINNVIHEYQKQRPIGLPTNPVDERPNPFMLELSEKDNESFDEPDYNTLGLLAYRQICLVPIEIILSLDNAINLLPQMLDSIKMLIIATPDIAVRKLAVQIINIMSIC</sequence>
<protein>
    <submittedName>
        <fullName evidence="1">Uncharacterized protein</fullName>
    </submittedName>
</protein>
<dbReference type="Proteomes" id="UP000053766">
    <property type="component" value="Unassembled WGS sequence"/>
</dbReference>
<keyword evidence="2" id="KW-1185">Reference proteome</keyword>
<accession>A0A0D8Y886</accession>
<reference evidence="1 2" key="1">
    <citation type="submission" date="2013-11" db="EMBL/GenBank/DDBJ databases">
        <title>Draft genome of the bovine lungworm Dictyocaulus viviparus.</title>
        <authorList>
            <person name="Mitreva M."/>
        </authorList>
    </citation>
    <scope>NUCLEOTIDE SEQUENCE [LARGE SCALE GENOMIC DNA]</scope>
    <source>
        <strain evidence="1 2">HannoverDv2000</strain>
    </source>
</reference>
<evidence type="ECO:0000313" key="2">
    <source>
        <dbReference type="Proteomes" id="UP000053766"/>
    </source>
</evidence>
<dbReference type="AlphaFoldDB" id="A0A0D8Y886"/>
<evidence type="ECO:0000313" key="1">
    <source>
        <dbReference type="EMBL" id="KJH52945.1"/>
    </source>
</evidence>
<proteinExistence type="predicted"/>
<gene>
    <name evidence="1" type="ORF">DICVIV_00814</name>
</gene>